<comment type="caution">
    <text evidence="3">The sequence shown here is derived from an EMBL/GenBank/DDBJ whole genome shotgun (WGS) entry which is preliminary data.</text>
</comment>
<name>A0A840DLK9_9BACL</name>
<keyword evidence="1" id="KW-1005">Bacterial flagellum biogenesis</keyword>
<evidence type="ECO:0000313" key="3">
    <source>
        <dbReference type="EMBL" id="MBB4073760.1"/>
    </source>
</evidence>
<keyword evidence="4" id="KW-1185">Reference proteome</keyword>
<evidence type="ECO:0000256" key="1">
    <source>
        <dbReference type="ARBA" id="ARBA00022795"/>
    </source>
</evidence>
<sequence length="156" mass="18314">MTFTELISLLEKQIKLHKSLYQLALKKTEALKKQDIETLTALMKDEQKHIFAIQQLENNRLHFMRQHGLAEATMTNCIELAEEPERSQLAELYDELSRIIANIKQANDVNRQLTEQSLQFVYLTLDMMTPQAQPMNYNKTNTYEEPFDRSMFESKA</sequence>
<keyword evidence="2" id="KW-0175">Coiled coil</keyword>
<dbReference type="EMBL" id="JACIDE010000008">
    <property type="protein sequence ID" value="MBB4073760.1"/>
    <property type="molecule type" value="Genomic_DNA"/>
</dbReference>
<dbReference type="GO" id="GO:0044780">
    <property type="term" value="P:bacterial-type flagellum assembly"/>
    <property type="evidence" value="ECO:0007669"/>
    <property type="project" value="InterPro"/>
</dbReference>
<feature type="coiled-coil region" evidence="2">
    <location>
        <begin position="89"/>
        <end position="116"/>
    </location>
</feature>
<keyword evidence="3" id="KW-0282">Flagellum</keyword>
<dbReference type="Gene3D" id="1.20.58.300">
    <property type="entry name" value="FlgN-like"/>
    <property type="match status" value="1"/>
</dbReference>
<evidence type="ECO:0000313" key="4">
    <source>
        <dbReference type="Proteomes" id="UP000559598"/>
    </source>
</evidence>
<gene>
    <name evidence="3" type="ORF">GGR02_001522</name>
</gene>
<dbReference type="InterPro" id="IPR036679">
    <property type="entry name" value="FlgN-like_sf"/>
</dbReference>
<dbReference type="RefSeq" id="WP_183184090.1">
    <property type="nucleotide sequence ID" value="NZ_BMNP01000006.1"/>
</dbReference>
<proteinExistence type="predicted"/>
<evidence type="ECO:0000256" key="2">
    <source>
        <dbReference type="SAM" id="Coils"/>
    </source>
</evidence>
<keyword evidence="3" id="KW-0969">Cilium</keyword>
<dbReference type="AlphaFoldDB" id="A0A840DLK9"/>
<dbReference type="Proteomes" id="UP000559598">
    <property type="component" value="Unassembled WGS sequence"/>
</dbReference>
<organism evidence="3 4">
    <name type="scientific">Anoxybacteroides voinovskiense</name>
    <dbReference type="NCBI Taxonomy" id="230470"/>
    <lineage>
        <taxon>Bacteria</taxon>
        <taxon>Bacillati</taxon>
        <taxon>Bacillota</taxon>
        <taxon>Bacilli</taxon>
        <taxon>Bacillales</taxon>
        <taxon>Anoxybacillaceae</taxon>
        <taxon>Anoxybacteroides</taxon>
    </lineage>
</organism>
<reference evidence="3 4" key="1">
    <citation type="submission" date="2020-08" db="EMBL/GenBank/DDBJ databases">
        <title>Genomic Encyclopedia of Type Strains, Phase IV (KMG-IV): sequencing the most valuable type-strain genomes for metagenomic binning, comparative biology and taxonomic classification.</title>
        <authorList>
            <person name="Goeker M."/>
        </authorList>
    </citation>
    <scope>NUCLEOTIDE SEQUENCE [LARGE SCALE GENOMIC DNA]</scope>
    <source>
        <strain evidence="3 4">DSM 17075</strain>
    </source>
</reference>
<keyword evidence="3" id="KW-0966">Cell projection</keyword>
<protein>
    <submittedName>
        <fullName evidence="3">Flagellar biosynthesis/type III secretory pathway chaperone</fullName>
    </submittedName>
</protein>
<accession>A0A840DLK9</accession>
<dbReference type="InterPro" id="IPR007809">
    <property type="entry name" value="FlgN-like"/>
</dbReference>
<dbReference type="SUPFAM" id="SSF140566">
    <property type="entry name" value="FlgN-like"/>
    <property type="match status" value="1"/>
</dbReference>
<dbReference type="Pfam" id="PF05130">
    <property type="entry name" value="FlgN"/>
    <property type="match status" value="1"/>
</dbReference>